<dbReference type="OrthoDB" id="9758182at2"/>
<comment type="caution">
    <text evidence="5">The sequence shown here is derived from an EMBL/GenBank/DDBJ whole genome shotgun (WGS) entry which is preliminary data.</text>
</comment>
<dbReference type="PANTHER" id="PTHR43819">
    <property type="entry name" value="ARCHAEAL-TYPE GLUTAMATE SYNTHASE [NADPH]"/>
    <property type="match status" value="1"/>
</dbReference>
<dbReference type="InterPro" id="IPR024188">
    <property type="entry name" value="GltB"/>
</dbReference>
<dbReference type="CDD" id="cd02808">
    <property type="entry name" value="GltS_FMN"/>
    <property type="match status" value="1"/>
</dbReference>
<evidence type="ECO:0000313" key="6">
    <source>
        <dbReference type="Proteomes" id="UP000256562"/>
    </source>
</evidence>
<dbReference type="FunFam" id="3.20.20.70:FF:000156">
    <property type="entry name" value="Glutamate synthase domain protein"/>
    <property type="match status" value="1"/>
</dbReference>
<gene>
    <name evidence="5" type="ORF">DOS83_05800</name>
</gene>
<protein>
    <submittedName>
        <fullName evidence="5">FMN-binding glutamate synthase family protein</fullName>
    </submittedName>
</protein>
<keyword evidence="3" id="KW-0472">Membrane</keyword>
<accession>A0A3E0IQ12</accession>
<dbReference type="Pfam" id="PF01645">
    <property type="entry name" value="Glu_synthase"/>
    <property type="match status" value="1"/>
</dbReference>
<feature type="transmembrane region" description="Helical" evidence="3">
    <location>
        <begin position="6"/>
        <end position="32"/>
    </location>
</feature>
<proteinExistence type="inferred from homology"/>
<evidence type="ECO:0000256" key="3">
    <source>
        <dbReference type="SAM" id="Phobius"/>
    </source>
</evidence>
<dbReference type="EMBL" id="QKXQ01000271">
    <property type="protein sequence ID" value="REH96127.1"/>
    <property type="molecule type" value="Genomic_DNA"/>
</dbReference>
<dbReference type="InterPro" id="IPR013785">
    <property type="entry name" value="Aldolase_TIM"/>
</dbReference>
<dbReference type="PIRSF" id="PIRSF006429">
    <property type="entry name" value="GOGAT_lg_2"/>
    <property type="match status" value="1"/>
</dbReference>
<keyword evidence="3" id="KW-1133">Transmembrane helix</keyword>
<dbReference type="Proteomes" id="UP000256562">
    <property type="component" value="Unassembled WGS sequence"/>
</dbReference>
<dbReference type="GO" id="GO:0006537">
    <property type="term" value="P:glutamate biosynthetic process"/>
    <property type="evidence" value="ECO:0007669"/>
    <property type="project" value="InterPro"/>
</dbReference>
<dbReference type="PIRSF" id="PIRSF500060">
    <property type="entry name" value="UCP500060"/>
    <property type="match status" value="1"/>
</dbReference>
<dbReference type="InterPro" id="IPR027283">
    <property type="entry name" value="YerD"/>
</dbReference>
<sequence>MQFLTVLQLFVNILIVSAILILLVTVITFLIFDKRQKQHSVLRNYPVLARIRYFLEHIGPELRQYLFLNDNEDKPFTRDQYRHIVIAGKYNSRSDSFGTEKNYEEGFLINNTMFPVQKRDLHIDNQQLISTFIYKIKQESLFNRKESLIKKEIEPFMLKEEHYVKIGEDIRYPYYAKRLVGQSGMSYGSLGRNAITALSKGLGRAGTWMNTGEGGLSPHHLAGEADIIFQIGPGLFGVRNLEGHFSEALFMEKARNERIKAFEIKLAQGAKTRGGHIEGHKVTEEVAKMRNVAPYQTIDSPNRFEFINNAEDLLLWIDSLRQMSQKPVGFKIVVGQKSDIHKLVETMKTLNVYPDFITVDGGEGGTGASFQELQDGVGLPLFTALPIVDGILKQHGIRQRIKIFASGKLVTPDKIAIALALGADLVNVARAMMISVGCIMSRQCHKNTCPVGVATTDPKKEKALVIEEKQYRVTNYITSLHEGLFNIASAVGVNSPTEIGPEHVTLKQKHGHIQSVRQYQLKLIE</sequence>
<dbReference type="AlphaFoldDB" id="A0A3E0IQ12"/>
<evidence type="ECO:0000256" key="2">
    <source>
        <dbReference type="PIRNR" id="PIRNR006429"/>
    </source>
</evidence>
<dbReference type="SUPFAM" id="SSF51395">
    <property type="entry name" value="FMN-linked oxidoreductases"/>
    <property type="match status" value="1"/>
</dbReference>
<dbReference type="Gene3D" id="3.20.20.70">
    <property type="entry name" value="Aldolase class I"/>
    <property type="match status" value="1"/>
</dbReference>
<keyword evidence="3" id="KW-0812">Transmembrane</keyword>
<evidence type="ECO:0000256" key="1">
    <source>
        <dbReference type="ARBA" id="ARBA00009716"/>
    </source>
</evidence>
<dbReference type="GO" id="GO:0015930">
    <property type="term" value="F:glutamate synthase activity"/>
    <property type="evidence" value="ECO:0007669"/>
    <property type="project" value="InterPro"/>
</dbReference>
<reference evidence="5 6" key="1">
    <citation type="journal article" date="2018" name="Vet. Microbiol.">
        <title>Characterisation of Staphylococcus felis isolated from cats using whole genome sequencing.</title>
        <authorList>
            <person name="Worthing K."/>
            <person name="Pang S."/>
            <person name="Trott D.J."/>
            <person name="Abraham S."/>
            <person name="Coombs G.W."/>
            <person name="Jordan D."/>
            <person name="McIntyre L."/>
            <person name="Davies M.R."/>
            <person name="Norris J."/>
        </authorList>
    </citation>
    <scope>NUCLEOTIDE SEQUENCE [LARGE SCALE GENOMIC DNA]</scope>
    <source>
        <strain evidence="5 6">F9</strain>
    </source>
</reference>
<comment type="similarity">
    <text evidence="1 2">Belongs to the glutamate synthase family.</text>
</comment>
<evidence type="ECO:0000313" key="5">
    <source>
        <dbReference type="EMBL" id="REH96127.1"/>
    </source>
</evidence>
<organism evidence="5 6">
    <name type="scientific">Staphylococcus felis</name>
    <dbReference type="NCBI Taxonomy" id="46127"/>
    <lineage>
        <taxon>Bacteria</taxon>
        <taxon>Bacillati</taxon>
        <taxon>Bacillota</taxon>
        <taxon>Bacilli</taxon>
        <taxon>Bacillales</taxon>
        <taxon>Staphylococcaceae</taxon>
        <taxon>Staphylococcus</taxon>
    </lineage>
</organism>
<feature type="domain" description="Glutamate synthase" evidence="4">
    <location>
        <begin position="149"/>
        <end position="494"/>
    </location>
</feature>
<dbReference type="PANTHER" id="PTHR43819:SF1">
    <property type="entry name" value="ARCHAEAL-TYPE GLUTAMATE SYNTHASE [NADPH]"/>
    <property type="match status" value="1"/>
</dbReference>
<evidence type="ECO:0000259" key="4">
    <source>
        <dbReference type="Pfam" id="PF01645"/>
    </source>
</evidence>
<dbReference type="InterPro" id="IPR002932">
    <property type="entry name" value="Glu_synthdom"/>
</dbReference>
<name>A0A3E0IQ12_9STAP</name>
<dbReference type="RefSeq" id="WP_115870911.1">
    <property type="nucleotide sequence ID" value="NZ_CAJUZQ010000005.1"/>
</dbReference>